<organism evidence="2 5">
    <name type="scientific">Klebsiella oxytoca</name>
    <dbReference type="NCBI Taxonomy" id="571"/>
    <lineage>
        <taxon>Bacteria</taxon>
        <taxon>Pseudomonadati</taxon>
        <taxon>Pseudomonadota</taxon>
        <taxon>Gammaproteobacteria</taxon>
        <taxon>Enterobacterales</taxon>
        <taxon>Enterobacteriaceae</taxon>
        <taxon>Klebsiella/Raoultella group</taxon>
        <taxon>Klebsiella</taxon>
    </lineage>
</organism>
<evidence type="ECO:0000313" key="3">
    <source>
        <dbReference type="EMBL" id="MBQ0602765.1"/>
    </source>
</evidence>
<evidence type="ECO:0000313" key="5">
    <source>
        <dbReference type="Proteomes" id="UP000868497"/>
    </source>
</evidence>
<dbReference type="Gene3D" id="3.40.50.2300">
    <property type="match status" value="1"/>
</dbReference>
<dbReference type="Pfam" id="PF01451">
    <property type="entry name" value="LMWPc"/>
    <property type="match status" value="1"/>
</dbReference>
<keyword evidence="4" id="KW-1185">Reference proteome</keyword>
<gene>
    <name evidence="2" type="ORF">F6W21_14245</name>
    <name evidence="3" type="ORF">J7S78_23425</name>
</gene>
<dbReference type="EMBL" id="DACXIC010000015">
    <property type="protein sequence ID" value="HAU4357489.1"/>
    <property type="molecule type" value="Genomic_DNA"/>
</dbReference>
<dbReference type="InterPro" id="IPR016919">
    <property type="entry name" value="UCP029416_PTP"/>
</dbReference>
<dbReference type="Proteomes" id="UP000673434">
    <property type="component" value="Unassembled WGS sequence"/>
</dbReference>
<proteinExistence type="predicted"/>
<evidence type="ECO:0000313" key="4">
    <source>
        <dbReference type="Proteomes" id="UP000673434"/>
    </source>
</evidence>
<name>A0AAD3ULK5_KLEOX</name>
<comment type="caution">
    <text evidence="2">The sequence shown here is derived from an EMBL/GenBank/DDBJ whole genome shotgun (WGS) entry which is preliminary data.</text>
</comment>
<protein>
    <submittedName>
        <fullName evidence="2">Phosphotyrosine protein phosphatase</fullName>
    </submittedName>
</protein>
<dbReference type="PIRSF" id="PIRSF029416">
    <property type="entry name" value="UCP029416_PTP"/>
    <property type="match status" value="1"/>
</dbReference>
<dbReference type="InterPro" id="IPR036196">
    <property type="entry name" value="Ptyr_pPase_sf"/>
</dbReference>
<dbReference type="SUPFAM" id="SSF52788">
    <property type="entry name" value="Phosphotyrosine protein phosphatases I"/>
    <property type="match status" value="1"/>
</dbReference>
<sequence length="108" mass="12659">MNVLFVCSRNQWRSPTAEQVFRRYPGMNVRSAGTSRNARKPLTPELINWADIICVMEQKHKNRLVAEYRRLVENKPLYVLDIPDDYRYMDPELVALLKELVPALPELS</sequence>
<dbReference type="EMBL" id="JAGKON010000028">
    <property type="protein sequence ID" value="MBQ0602765.1"/>
    <property type="molecule type" value="Genomic_DNA"/>
</dbReference>
<dbReference type="SMART" id="SM00226">
    <property type="entry name" value="LMWPc"/>
    <property type="match status" value="1"/>
</dbReference>
<dbReference type="AlphaFoldDB" id="A0AAD3ULK5"/>
<evidence type="ECO:0000259" key="1">
    <source>
        <dbReference type="SMART" id="SM00226"/>
    </source>
</evidence>
<reference evidence="2" key="1">
    <citation type="journal article" date="2018" name="Genome Biol.">
        <title>SKESA: strategic k-mer extension for scrupulous assemblies.</title>
        <authorList>
            <person name="Souvorov A."/>
            <person name="Agarwala R."/>
            <person name="Lipman D.J."/>
        </authorList>
    </citation>
    <scope>NUCLEOTIDE SEQUENCE</scope>
    <source>
        <strain evidence="2">AUSMDU00005748</strain>
    </source>
</reference>
<dbReference type="RefSeq" id="WP_026055915.1">
    <property type="nucleotide sequence ID" value="NZ_ABFNOZ020000003.1"/>
</dbReference>
<feature type="domain" description="Phosphotyrosine protein phosphatase I" evidence="1">
    <location>
        <begin position="1"/>
        <end position="103"/>
    </location>
</feature>
<accession>A0AAD3ULK5</accession>
<dbReference type="Proteomes" id="UP000868497">
    <property type="component" value="Unassembled WGS sequence"/>
</dbReference>
<reference evidence="3 4" key="3">
    <citation type="submission" date="2021-03" db="EMBL/GenBank/DDBJ databases">
        <authorList>
            <person name="Stanton E."/>
        </authorList>
    </citation>
    <scope>NUCLEOTIDE SEQUENCE [LARGE SCALE GENOMIC DNA]</scope>
    <source>
        <strain evidence="3 4">2020EL-00037</strain>
    </source>
</reference>
<evidence type="ECO:0000313" key="2">
    <source>
        <dbReference type="EMBL" id="HAU4357489.1"/>
    </source>
</evidence>
<dbReference type="InterPro" id="IPR023485">
    <property type="entry name" value="Ptyr_pPase"/>
</dbReference>
<reference evidence="2" key="2">
    <citation type="submission" date="2019-09" db="EMBL/GenBank/DDBJ databases">
        <authorList>
            <consortium name="NCBI Pathogen Detection Project"/>
        </authorList>
    </citation>
    <scope>NUCLEOTIDE SEQUENCE</scope>
    <source>
        <strain evidence="2">AUSMDU00005748</strain>
    </source>
</reference>